<comment type="caution">
    <text evidence="3">The sequence shown here is derived from an EMBL/GenBank/DDBJ whole genome shotgun (WGS) entry which is preliminary data.</text>
</comment>
<dbReference type="InterPro" id="IPR049809">
    <property type="entry name" value="YehF/YfeS-like_WGR"/>
</dbReference>
<feature type="region of interest" description="Disordered" evidence="1">
    <location>
        <begin position="1028"/>
        <end position="1086"/>
    </location>
</feature>
<dbReference type="Pfam" id="PF13569">
    <property type="entry name" value="DUF4132"/>
    <property type="match status" value="2"/>
</dbReference>
<feature type="region of interest" description="Disordered" evidence="1">
    <location>
        <begin position="897"/>
        <end position="918"/>
    </location>
</feature>
<evidence type="ECO:0000259" key="2">
    <source>
        <dbReference type="PROSITE" id="PS51977"/>
    </source>
</evidence>
<evidence type="ECO:0000313" key="3">
    <source>
        <dbReference type="EMBL" id="MDX8035265.1"/>
    </source>
</evidence>
<dbReference type="InterPro" id="IPR008893">
    <property type="entry name" value="WGR_domain"/>
</dbReference>
<sequence length="1280" mass="133995">MRRWELVSGGSAKFWEIGQDGASVTVRFGRLETAGQTQLKELASPEAAEAHAAKLVAEKEKKGYVAVGVAAGLPETASVAEVTAAVPATAEPVVVDEDTWVMPRAWLRDVVRQRGFDPAPEFSVDTAKAAEARRHVAEQAEAIERALTTKGSKAELVSAAREHLAGQPNPVGAAAIAAITASGLQSVHAWIADHGVAFAASAVVEFMGVTFSEQWDERRGKYTDIRLQTRRYGYQTSVNEPEGQMLTAVRYALAVADSTALEAAEAALEEMKPTATVKELRSYLVPSRADWFAEACKQSYTGSRWWLLPCSASSYEDYDNAGQSLTQQAFLLYTALYVLGPAIAPLLAEDLDTDMAYQRADGRKQVLKVLAALPTDEAFTILLDRLETKYVRPAVLSAMAAFPARAARLLAERVSSSEDVRRLLSAHLMSNPGLEVPAEAAAVLAETGAQTAPEATADQLPSLLASPPWLNRRPPAKPVVLTDLPVPEASVRWQAGEHEQWLASGAEWVQDHHDWKKLLAEYNAGIVGYYDNDLFLLAPVDEVRHLLADWQPNYSHGVEEWGKNIAARFGVDAAPALLRHVQSSPGGTGVVLLPFATPEVAAVMADWFARTKQPRRWGAEWLARHRDQAARLLIPAAAGKPGIPRRNAETALRHLRSLGVDVAAIAQDCGAAAAIDVVLSVDPVDVLPAKLPVIGEWADTRLLPQVLLSDRKHALSPEAASHLLMTAALSKPGDLYAGLPIAREALDPDSLATFAWAVCEQWQKAGGPSKEGWALSALGWFGNDDTVRALSPVIRNWPGESQHARAVTGLDVLADIGTEVALSHLNSIAEKVSFKGLKTRAQEKVSQIAAELGLSRDQLSDRLVPRLGLDDAATLVIDYGSRQFTVGFDEQLKPFVLDPDGKRRKDLPKPGAKDDQELAPLEHKRFMALKKDVRTIASDQIQRLERAMVDQRTWTAGEFQTVLAAHPLLWHVVRRLVWITDEGRSFRLAEDRTLADSADDEFTLPADATVRVAHAVDLQDGMGAGGGAAGDGGAGGGAAGDGSAGGGAAGGGGAGAAGGGGAGGGGGAAGGGSAGGGAAGGGGGGGAAGDGGVGGGAAGGGGGGGAAGDGGVGGGVGGGAAGGGGGGAAGGSGSAAAAWGEVFADYEILQPFPQLGRPVHVVASADDLLPHLKKYCDVAHPIGKILGLTKKGWVRGEPQDAGVECWITRPFPGGGALVARLDPGIAVGAVDVFPEVSFTDVWFSPNGYGAWSAPKDAPGTFDVDPITISELLSELESLRS</sequence>
<dbReference type="Pfam" id="PF05406">
    <property type="entry name" value="WGR"/>
    <property type="match status" value="1"/>
</dbReference>
<evidence type="ECO:0000313" key="4">
    <source>
        <dbReference type="Proteomes" id="UP001285521"/>
    </source>
</evidence>
<reference evidence="3 4" key="1">
    <citation type="submission" date="2023-11" db="EMBL/GenBank/DDBJ databases">
        <title>Lentzea sokolovensis, sp. nov., Lentzea kristufkii, sp. nov., and Lentzea miocenensis, sp. nov., rare actinobacteria from Sokolov Coal Basin, Miocene lacustrine sediment, Czech Republic.</title>
        <authorList>
            <person name="Lara A."/>
            <person name="Kotroba L."/>
            <person name="Nouioui I."/>
            <person name="Neumann-Schaal M."/>
            <person name="Mast Y."/>
            <person name="Chronakova A."/>
        </authorList>
    </citation>
    <scope>NUCLEOTIDE SEQUENCE [LARGE SCALE GENOMIC DNA]</scope>
    <source>
        <strain evidence="3 4">BCCO 10_0856</strain>
    </source>
</reference>
<gene>
    <name evidence="3" type="ORF">SK803_34060</name>
</gene>
<dbReference type="PROSITE" id="PS51977">
    <property type="entry name" value="WGR"/>
    <property type="match status" value="1"/>
</dbReference>
<dbReference type="InterPro" id="IPR025406">
    <property type="entry name" value="DUF4132"/>
</dbReference>
<dbReference type="Gene3D" id="2.20.140.10">
    <property type="entry name" value="WGR domain"/>
    <property type="match status" value="1"/>
</dbReference>
<dbReference type="CDD" id="cd07996">
    <property type="entry name" value="WGR_MMR_like"/>
    <property type="match status" value="1"/>
</dbReference>
<accession>A0ABU4TAR7</accession>
<feature type="compositionally biased region" description="Basic and acidic residues" evidence="1">
    <location>
        <begin position="899"/>
        <end position="918"/>
    </location>
</feature>
<dbReference type="EMBL" id="JAXAVW010000033">
    <property type="protein sequence ID" value="MDX8035265.1"/>
    <property type="molecule type" value="Genomic_DNA"/>
</dbReference>
<protein>
    <submittedName>
        <fullName evidence="3">DUF4132 domain-containing protein</fullName>
    </submittedName>
</protein>
<dbReference type="SMART" id="SM00773">
    <property type="entry name" value="WGR"/>
    <property type="match status" value="1"/>
</dbReference>
<proteinExistence type="predicted"/>
<keyword evidence="4" id="KW-1185">Reference proteome</keyword>
<dbReference type="PANTHER" id="PTHR12460">
    <property type="entry name" value="CYCLIN-DEPENDENT KINASE INHIBITOR-RELATED PROTEIN"/>
    <property type="match status" value="1"/>
</dbReference>
<dbReference type="PANTHER" id="PTHR12460:SF38">
    <property type="entry name" value="KINETOPLAST-ASSOCIATED PROTEIN-LIKE PROTEIN"/>
    <property type="match status" value="1"/>
</dbReference>
<dbReference type="Proteomes" id="UP001285521">
    <property type="component" value="Unassembled WGS sequence"/>
</dbReference>
<dbReference type="RefSeq" id="WP_319970290.1">
    <property type="nucleotide sequence ID" value="NZ_JAXAVW010000033.1"/>
</dbReference>
<name>A0ABU4TAR7_9PSEU</name>
<feature type="domain" description="WGR" evidence="2">
    <location>
        <begin position="1"/>
        <end position="77"/>
    </location>
</feature>
<organism evidence="3 4">
    <name type="scientific">Lentzea miocenica</name>
    <dbReference type="NCBI Taxonomy" id="3095431"/>
    <lineage>
        <taxon>Bacteria</taxon>
        <taxon>Bacillati</taxon>
        <taxon>Actinomycetota</taxon>
        <taxon>Actinomycetes</taxon>
        <taxon>Pseudonocardiales</taxon>
        <taxon>Pseudonocardiaceae</taxon>
        <taxon>Lentzea</taxon>
    </lineage>
</organism>
<evidence type="ECO:0000256" key="1">
    <source>
        <dbReference type="SAM" id="MobiDB-lite"/>
    </source>
</evidence>